<dbReference type="Gene3D" id="2.115.10.20">
    <property type="entry name" value="Glycosyl hydrolase domain, family 43"/>
    <property type="match status" value="1"/>
</dbReference>
<evidence type="ECO:0000313" key="9">
    <source>
        <dbReference type="Proteomes" id="UP000283387"/>
    </source>
</evidence>
<dbReference type="Pfam" id="PF08244">
    <property type="entry name" value="Glyco_hydro_32C"/>
    <property type="match status" value="1"/>
</dbReference>
<keyword evidence="3 4" id="KW-0326">Glycosidase</keyword>
<keyword evidence="2 4" id="KW-0378">Hydrolase</keyword>
<dbReference type="AlphaFoldDB" id="A0A419W9M8"/>
<dbReference type="PANTHER" id="PTHR42800:SF1">
    <property type="entry name" value="EXOINULINASE INUD (AFU_ORTHOLOGUE AFUA_5G00480)"/>
    <property type="match status" value="1"/>
</dbReference>
<name>A0A419W9M8_9BACT</name>
<feature type="signal peptide" evidence="5">
    <location>
        <begin position="1"/>
        <end position="20"/>
    </location>
</feature>
<evidence type="ECO:0000256" key="4">
    <source>
        <dbReference type="RuleBase" id="RU362110"/>
    </source>
</evidence>
<dbReference type="InterPro" id="IPR001362">
    <property type="entry name" value="Glyco_hydro_32"/>
</dbReference>
<sequence length="483" mass="53557">MIKPLCSALLLCLFVVFARAQESEPDFTQSMRPQFHFTAPANWIGNPAATVYSDGLYHLFYEYSPVGNTAIYTNMGHAVSKDLLHWEVKPIAVVPDNDTRDLYKCTIRSGSALVDEQNVLGKQAGGSPTLVIFYTSYDCGIRMAYSSDNGENWTKYGSNPIIPYKADENARDPKVFWYEPGKCFVMVLARNPEDGDIGDGFSFYTSTNLTDWSYQSHIVGPKGRPDLFELPVNGHPDEEQWVLTDSIGAYVIGDFDGKSFTALTSLMKTDYGTFKGGSSWIVPGEDGTQRVIQIGSISEKELAEMPFAGQMSIPVELSLHKYPEGLRLVKEPVKELGQLQDKSFNISEKNILPGLDKNPVKRLKGDCFRFKGTFDLKTVSSFGYVIRAAKGQNGVEIRYDATRNLLSCLGKSASLMPEDGKIKLDVLVDRSSVEIFANDGKVVLSGQYSSTGIGDEYILYNTGGELFIDNLDVYPMISVYPKK</sequence>
<evidence type="ECO:0000259" key="7">
    <source>
        <dbReference type="Pfam" id="PF08244"/>
    </source>
</evidence>
<reference evidence="8 9" key="1">
    <citation type="submission" date="2018-09" db="EMBL/GenBank/DDBJ databases">
        <title>Genomic Encyclopedia of Archaeal and Bacterial Type Strains, Phase II (KMG-II): from individual species to whole genera.</title>
        <authorList>
            <person name="Goeker M."/>
        </authorList>
    </citation>
    <scope>NUCLEOTIDE SEQUENCE [LARGE SCALE GENOMIC DNA]</scope>
    <source>
        <strain evidence="8 9">DSM 27148</strain>
    </source>
</reference>
<dbReference type="SUPFAM" id="SSF49899">
    <property type="entry name" value="Concanavalin A-like lectins/glucanases"/>
    <property type="match status" value="1"/>
</dbReference>
<dbReference type="GO" id="GO:0005737">
    <property type="term" value="C:cytoplasm"/>
    <property type="evidence" value="ECO:0007669"/>
    <property type="project" value="TreeGrafter"/>
</dbReference>
<dbReference type="CDD" id="cd18622">
    <property type="entry name" value="GH32_Inu-like"/>
    <property type="match status" value="1"/>
</dbReference>
<evidence type="ECO:0000259" key="6">
    <source>
        <dbReference type="Pfam" id="PF00251"/>
    </source>
</evidence>
<keyword evidence="9" id="KW-1185">Reference proteome</keyword>
<dbReference type="SUPFAM" id="SSF75005">
    <property type="entry name" value="Arabinanase/levansucrase/invertase"/>
    <property type="match status" value="1"/>
</dbReference>
<dbReference type="OrthoDB" id="9759709at2"/>
<dbReference type="Proteomes" id="UP000283387">
    <property type="component" value="Unassembled WGS sequence"/>
</dbReference>
<feature type="domain" description="Glycosyl hydrolase family 32 N-terminal" evidence="6">
    <location>
        <begin position="36"/>
        <end position="332"/>
    </location>
</feature>
<feature type="chain" id="PRO_5019563245" evidence="5">
    <location>
        <begin position="21"/>
        <end position="483"/>
    </location>
</feature>
<comment type="caution">
    <text evidence="8">The sequence shown here is derived from an EMBL/GenBank/DDBJ whole genome shotgun (WGS) entry which is preliminary data.</text>
</comment>
<feature type="domain" description="Glycosyl hydrolase family 32 C-terminal" evidence="7">
    <location>
        <begin position="356"/>
        <end position="474"/>
    </location>
</feature>
<evidence type="ECO:0000256" key="2">
    <source>
        <dbReference type="ARBA" id="ARBA00022801"/>
    </source>
</evidence>
<dbReference type="PANTHER" id="PTHR42800">
    <property type="entry name" value="EXOINULINASE INUD (AFU_ORTHOLOGUE AFUA_5G00480)"/>
    <property type="match status" value="1"/>
</dbReference>
<keyword evidence="5" id="KW-0732">Signal</keyword>
<dbReference type="SMART" id="SM00640">
    <property type="entry name" value="Glyco_32"/>
    <property type="match status" value="1"/>
</dbReference>
<evidence type="ECO:0000313" key="8">
    <source>
        <dbReference type="EMBL" id="RKD92181.1"/>
    </source>
</evidence>
<evidence type="ECO:0000256" key="3">
    <source>
        <dbReference type="ARBA" id="ARBA00023295"/>
    </source>
</evidence>
<comment type="similarity">
    <text evidence="1 4">Belongs to the glycosyl hydrolase 32 family.</text>
</comment>
<dbReference type="Pfam" id="PF00251">
    <property type="entry name" value="Glyco_hydro_32N"/>
    <property type="match status" value="1"/>
</dbReference>
<organism evidence="8 9">
    <name type="scientific">Mangrovibacterium diazotrophicum</name>
    <dbReference type="NCBI Taxonomy" id="1261403"/>
    <lineage>
        <taxon>Bacteria</taxon>
        <taxon>Pseudomonadati</taxon>
        <taxon>Bacteroidota</taxon>
        <taxon>Bacteroidia</taxon>
        <taxon>Marinilabiliales</taxon>
        <taxon>Prolixibacteraceae</taxon>
        <taxon>Mangrovibacterium</taxon>
    </lineage>
</organism>
<dbReference type="InterPro" id="IPR013320">
    <property type="entry name" value="ConA-like_dom_sf"/>
</dbReference>
<dbReference type="InterPro" id="IPR013148">
    <property type="entry name" value="Glyco_hydro_32_N"/>
</dbReference>
<dbReference type="InterPro" id="IPR023296">
    <property type="entry name" value="Glyco_hydro_beta-prop_sf"/>
</dbReference>
<dbReference type="Gene3D" id="2.60.120.560">
    <property type="entry name" value="Exo-inulinase, domain 1"/>
    <property type="match status" value="1"/>
</dbReference>
<accession>A0A419W9M8</accession>
<evidence type="ECO:0000256" key="5">
    <source>
        <dbReference type="SAM" id="SignalP"/>
    </source>
</evidence>
<dbReference type="InterPro" id="IPR013189">
    <property type="entry name" value="Glyco_hydro_32_C"/>
</dbReference>
<dbReference type="GO" id="GO:0004575">
    <property type="term" value="F:sucrose alpha-glucosidase activity"/>
    <property type="evidence" value="ECO:0007669"/>
    <property type="project" value="TreeGrafter"/>
</dbReference>
<gene>
    <name evidence="8" type="ORF">BC643_2551</name>
</gene>
<dbReference type="EMBL" id="RAPN01000001">
    <property type="protein sequence ID" value="RKD92181.1"/>
    <property type="molecule type" value="Genomic_DNA"/>
</dbReference>
<evidence type="ECO:0000256" key="1">
    <source>
        <dbReference type="ARBA" id="ARBA00009902"/>
    </source>
</evidence>
<proteinExistence type="inferred from homology"/>
<dbReference type="RefSeq" id="WP_147377218.1">
    <property type="nucleotide sequence ID" value="NZ_RAPN01000001.1"/>
</dbReference>
<protein>
    <submittedName>
        <fullName evidence="8">Fructan beta-fructosidase</fullName>
    </submittedName>
</protein>
<dbReference type="GO" id="GO:0005987">
    <property type="term" value="P:sucrose catabolic process"/>
    <property type="evidence" value="ECO:0007669"/>
    <property type="project" value="TreeGrafter"/>
</dbReference>